<gene>
    <name evidence="1" type="ORF">LCGC14_2537280</name>
</gene>
<sequence length="190" mass="20720">MPQAISLIVPAANWGFICAILVATSCLAGCVPNWPVVSEQGDIVGGDPKLNDLLHRIKDMRDESALASRNVIEAVFVASVQPTTPNAASFHGILPPTDKAVAAHYYLISSGETLDEAPVAVVTKFLLIRRKGAPQTYTYSVLLLWRKNRWEEWPIRWSWGVIPPNQSPVSPGATKPTSKPALRRVFPAAK</sequence>
<organism evidence="1">
    <name type="scientific">marine sediment metagenome</name>
    <dbReference type="NCBI Taxonomy" id="412755"/>
    <lineage>
        <taxon>unclassified sequences</taxon>
        <taxon>metagenomes</taxon>
        <taxon>ecological metagenomes</taxon>
    </lineage>
</organism>
<proteinExistence type="predicted"/>
<evidence type="ECO:0000313" key="1">
    <source>
        <dbReference type="EMBL" id="KKL12284.1"/>
    </source>
</evidence>
<reference evidence="1" key="1">
    <citation type="journal article" date="2015" name="Nature">
        <title>Complex archaea that bridge the gap between prokaryotes and eukaryotes.</title>
        <authorList>
            <person name="Spang A."/>
            <person name="Saw J.H."/>
            <person name="Jorgensen S.L."/>
            <person name="Zaremba-Niedzwiedzka K."/>
            <person name="Martijn J."/>
            <person name="Lind A.E."/>
            <person name="van Eijk R."/>
            <person name="Schleper C."/>
            <person name="Guy L."/>
            <person name="Ettema T.J."/>
        </authorList>
    </citation>
    <scope>NUCLEOTIDE SEQUENCE</scope>
</reference>
<accession>A0A0F9ART8</accession>
<comment type="caution">
    <text evidence="1">The sequence shown here is derived from an EMBL/GenBank/DDBJ whole genome shotgun (WGS) entry which is preliminary data.</text>
</comment>
<dbReference type="AlphaFoldDB" id="A0A0F9ART8"/>
<protein>
    <submittedName>
        <fullName evidence="1">Uncharacterized protein</fullName>
    </submittedName>
</protein>
<dbReference type="EMBL" id="LAZR01041322">
    <property type="protein sequence ID" value="KKL12284.1"/>
    <property type="molecule type" value="Genomic_DNA"/>
</dbReference>
<name>A0A0F9ART8_9ZZZZ</name>